<accession>A0A1H8UTU4</accession>
<feature type="region of interest" description="Disordered" evidence="1">
    <location>
        <begin position="84"/>
        <end position="130"/>
    </location>
</feature>
<reference evidence="3" key="1">
    <citation type="submission" date="2016-10" db="EMBL/GenBank/DDBJ databases">
        <authorList>
            <person name="Varghese N."/>
            <person name="Submissions S."/>
        </authorList>
    </citation>
    <scope>NUCLEOTIDE SEQUENCE [LARGE SCALE GENOMIC DNA]</scope>
    <source>
        <strain evidence="3">DSM 45413</strain>
    </source>
</reference>
<evidence type="ECO:0000313" key="2">
    <source>
        <dbReference type="EMBL" id="SEP06591.1"/>
    </source>
</evidence>
<feature type="compositionally biased region" description="Gly residues" evidence="1">
    <location>
        <begin position="111"/>
        <end position="130"/>
    </location>
</feature>
<gene>
    <name evidence="2" type="ORF">SAMN05660991_03092</name>
</gene>
<proteinExistence type="predicted"/>
<organism evidence="2 3">
    <name type="scientific">Trujillonella endophytica</name>
    <dbReference type="NCBI Taxonomy" id="673521"/>
    <lineage>
        <taxon>Bacteria</taxon>
        <taxon>Bacillati</taxon>
        <taxon>Actinomycetota</taxon>
        <taxon>Actinomycetes</taxon>
        <taxon>Geodermatophilales</taxon>
        <taxon>Geodermatophilaceae</taxon>
        <taxon>Trujillonella</taxon>
    </lineage>
</organism>
<dbReference type="Proteomes" id="UP000198960">
    <property type="component" value="Unassembled WGS sequence"/>
</dbReference>
<dbReference type="STRING" id="673521.SAMN05660991_03092"/>
<dbReference type="AlphaFoldDB" id="A0A1H8UTU4"/>
<sequence>MAVSNRVKSALTTTVLATAATGFLAGCGLEDDDEEQVAYCTNADGEIVDDDYCDDGYSGGGLFFLYVGGFGRGLPLGYALPGGGTRIDPRDTTARRNAGLPASGKVTGGTRVSGGIGSGTGGRAGTGAGS</sequence>
<dbReference type="PROSITE" id="PS51257">
    <property type="entry name" value="PROKAR_LIPOPROTEIN"/>
    <property type="match status" value="1"/>
</dbReference>
<protein>
    <recommendedName>
        <fullName evidence="4">Lipoprotein</fullName>
    </recommendedName>
</protein>
<name>A0A1H8UTU4_9ACTN</name>
<evidence type="ECO:0000256" key="1">
    <source>
        <dbReference type="SAM" id="MobiDB-lite"/>
    </source>
</evidence>
<keyword evidence="3" id="KW-1185">Reference proteome</keyword>
<evidence type="ECO:0008006" key="4">
    <source>
        <dbReference type="Google" id="ProtNLM"/>
    </source>
</evidence>
<evidence type="ECO:0000313" key="3">
    <source>
        <dbReference type="Proteomes" id="UP000198960"/>
    </source>
</evidence>
<dbReference type="EMBL" id="FOEE01000009">
    <property type="protein sequence ID" value="SEP06591.1"/>
    <property type="molecule type" value="Genomic_DNA"/>
</dbReference>
<dbReference type="RefSeq" id="WP_091945157.1">
    <property type="nucleotide sequence ID" value="NZ_FOEE01000009.1"/>
</dbReference>